<accession>A0A6J6BXX6</accession>
<dbReference type="PROSITE" id="PS50042">
    <property type="entry name" value="CNMP_BINDING_3"/>
    <property type="match status" value="1"/>
</dbReference>
<reference evidence="2" key="1">
    <citation type="submission" date="2020-05" db="EMBL/GenBank/DDBJ databases">
        <authorList>
            <person name="Chiriac C."/>
            <person name="Salcher M."/>
            <person name="Ghai R."/>
            <person name="Kavagutti S V."/>
        </authorList>
    </citation>
    <scope>NUCLEOTIDE SEQUENCE</scope>
</reference>
<protein>
    <submittedName>
        <fullName evidence="2">Unannotated protein</fullName>
    </submittedName>
</protein>
<dbReference type="InterPro" id="IPR000595">
    <property type="entry name" value="cNMP-bd_dom"/>
</dbReference>
<name>A0A6J6BXX6_9ZZZZ</name>
<dbReference type="SUPFAM" id="SSF51206">
    <property type="entry name" value="cAMP-binding domain-like"/>
    <property type="match status" value="1"/>
</dbReference>
<gene>
    <name evidence="2" type="ORF">UFOPK1493_00443</name>
</gene>
<organism evidence="2">
    <name type="scientific">freshwater metagenome</name>
    <dbReference type="NCBI Taxonomy" id="449393"/>
    <lineage>
        <taxon>unclassified sequences</taxon>
        <taxon>metagenomes</taxon>
        <taxon>ecological metagenomes</taxon>
    </lineage>
</organism>
<dbReference type="AlphaFoldDB" id="A0A6J6BXX6"/>
<sequence length="127" mass="14055">MLLDGELEVRRDDQQISVLDRPGTTFGEISLLLDQAHGATVVATVPTRMRRAADGAALFDQHPEFARLVATELARRLDSLTVYLADVKRQYGAAPGIAMVTDVLRHLSQQRAETTRPLSARDPDPEY</sequence>
<dbReference type="EMBL" id="CAEZSR010000008">
    <property type="protein sequence ID" value="CAB4542988.1"/>
    <property type="molecule type" value="Genomic_DNA"/>
</dbReference>
<dbReference type="Gene3D" id="2.60.120.10">
    <property type="entry name" value="Jelly Rolls"/>
    <property type="match status" value="1"/>
</dbReference>
<evidence type="ECO:0000259" key="1">
    <source>
        <dbReference type="PROSITE" id="PS50042"/>
    </source>
</evidence>
<evidence type="ECO:0000313" key="2">
    <source>
        <dbReference type="EMBL" id="CAB4542988.1"/>
    </source>
</evidence>
<dbReference type="InterPro" id="IPR018490">
    <property type="entry name" value="cNMP-bd_dom_sf"/>
</dbReference>
<proteinExistence type="predicted"/>
<feature type="domain" description="Cyclic nucleotide-binding" evidence="1">
    <location>
        <begin position="1"/>
        <end position="49"/>
    </location>
</feature>
<dbReference type="InterPro" id="IPR014710">
    <property type="entry name" value="RmlC-like_jellyroll"/>
</dbReference>